<protein>
    <recommendedName>
        <fullName evidence="1">BTB domain-containing protein</fullName>
    </recommendedName>
</protein>
<proteinExistence type="predicted"/>
<dbReference type="Pfam" id="PF00651">
    <property type="entry name" value="BTB"/>
    <property type="match status" value="1"/>
</dbReference>
<dbReference type="CDD" id="cd14733">
    <property type="entry name" value="BACK"/>
    <property type="match status" value="1"/>
</dbReference>
<dbReference type="InterPro" id="IPR011333">
    <property type="entry name" value="SKP1/BTB/POZ_sf"/>
</dbReference>
<organism evidence="2 3">
    <name type="scientific">Daphnia magna</name>
    <dbReference type="NCBI Taxonomy" id="35525"/>
    <lineage>
        <taxon>Eukaryota</taxon>
        <taxon>Metazoa</taxon>
        <taxon>Ecdysozoa</taxon>
        <taxon>Arthropoda</taxon>
        <taxon>Crustacea</taxon>
        <taxon>Branchiopoda</taxon>
        <taxon>Diplostraca</taxon>
        <taxon>Cladocera</taxon>
        <taxon>Anomopoda</taxon>
        <taxon>Daphniidae</taxon>
        <taxon>Daphnia</taxon>
    </lineage>
</organism>
<feature type="domain" description="BTB" evidence="1">
    <location>
        <begin position="13"/>
        <end position="71"/>
    </location>
</feature>
<dbReference type="EMBL" id="JAOYFB010000003">
    <property type="protein sequence ID" value="KAK4011315.1"/>
    <property type="molecule type" value="Genomic_DNA"/>
</dbReference>
<dbReference type="Proteomes" id="UP001234178">
    <property type="component" value="Unassembled WGS sequence"/>
</dbReference>
<evidence type="ECO:0000313" key="2">
    <source>
        <dbReference type="EMBL" id="KAK4011315.1"/>
    </source>
</evidence>
<accession>A0ABQ9ZEG6</accession>
<reference evidence="2 3" key="1">
    <citation type="journal article" date="2023" name="Nucleic Acids Res.">
        <title>The hologenome of Daphnia magna reveals possible DNA methylation and microbiome-mediated evolution of the host genome.</title>
        <authorList>
            <person name="Chaturvedi A."/>
            <person name="Li X."/>
            <person name="Dhandapani V."/>
            <person name="Marshall H."/>
            <person name="Kissane S."/>
            <person name="Cuenca-Cambronero M."/>
            <person name="Asole G."/>
            <person name="Calvet F."/>
            <person name="Ruiz-Romero M."/>
            <person name="Marangio P."/>
            <person name="Guigo R."/>
            <person name="Rago D."/>
            <person name="Mirbahai L."/>
            <person name="Eastwood N."/>
            <person name="Colbourne J.K."/>
            <person name="Zhou J."/>
            <person name="Mallon E."/>
            <person name="Orsini L."/>
        </authorList>
    </citation>
    <scope>NUCLEOTIDE SEQUENCE [LARGE SCALE GENOMIC DNA]</scope>
    <source>
        <strain evidence="2">LRV0_1</strain>
    </source>
</reference>
<keyword evidence="3" id="KW-1185">Reference proteome</keyword>
<dbReference type="Gene3D" id="3.30.710.10">
    <property type="entry name" value="Potassium Channel Kv1.1, Chain A"/>
    <property type="match status" value="1"/>
</dbReference>
<sequence>MSEHKTAERFLNKVYNIQDDDPDVFHEALRYLYTGRMTSGTLDKMAVDVLEVADKYMLDQLRAEFETHLTNSMSADNCVKLLALAVQSHPAMHLKKFAVDFLRRFPFLVMATDGWKKAKEEKLVWSCELIENVKSYCIV</sequence>
<comment type="caution">
    <text evidence="2">The sequence shown here is derived from an EMBL/GenBank/DDBJ whole genome shotgun (WGS) entry which is preliminary data.</text>
</comment>
<dbReference type="SUPFAM" id="SSF54695">
    <property type="entry name" value="POZ domain"/>
    <property type="match status" value="1"/>
</dbReference>
<dbReference type="Gene3D" id="1.25.40.420">
    <property type="match status" value="1"/>
</dbReference>
<dbReference type="InterPro" id="IPR000210">
    <property type="entry name" value="BTB/POZ_dom"/>
</dbReference>
<gene>
    <name evidence="2" type="ORF">OUZ56_020431</name>
</gene>
<dbReference type="PANTHER" id="PTHR24413">
    <property type="entry name" value="SPECKLE-TYPE POZ PROTEIN"/>
    <property type="match status" value="1"/>
</dbReference>
<evidence type="ECO:0000313" key="3">
    <source>
        <dbReference type="Proteomes" id="UP001234178"/>
    </source>
</evidence>
<name>A0ABQ9ZEG6_9CRUS</name>
<evidence type="ECO:0000259" key="1">
    <source>
        <dbReference type="Pfam" id="PF00651"/>
    </source>
</evidence>